<evidence type="ECO:0008006" key="5">
    <source>
        <dbReference type="Google" id="ProtNLM"/>
    </source>
</evidence>
<dbReference type="AlphaFoldDB" id="A0A9P5T8A9"/>
<evidence type="ECO:0000313" key="3">
    <source>
        <dbReference type="EMBL" id="KAF8479536.1"/>
    </source>
</evidence>
<keyword evidence="2" id="KW-0732">Signal</keyword>
<protein>
    <recommendedName>
        <fullName evidence="5">Secreted protein</fullName>
    </recommendedName>
</protein>
<gene>
    <name evidence="3" type="ORF">DFH94DRAFT_486850</name>
</gene>
<feature type="compositionally biased region" description="Low complexity" evidence="1">
    <location>
        <begin position="58"/>
        <end position="81"/>
    </location>
</feature>
<feature type="chain" id="PRO_5040376641" description="Secreted protein" evidence="2">
    <location>
        <begin position="19"/>
        <end position="81"/>
    </location>
</feature>
<feature type="region of interest" description="Disordered" evidence="1">
    <location>
        <begin position="49"/>
        <end position="81"/>
    </location>
</feature>
<proteinExistence type="predicted"/>
<sequence length="81" mass="8371">MVVSTVLTGLTGALSTWSAESGVGCGCGGCGVAVPEGRADADREIQHRKLELTEARGSPTRLPTRRLTPPSSHLSLPSLTI</sequence>
<evidence type="ECO:0000256" key="2">
    <source>
        <dbReference type="SAM" id="SignalP"/>
    </source>
</evidence>
<dbReference type="Proteomes" id="UP000759537">
    <property type="component" value="Unassembled WGS sequence"/>
</dbReference>
<reference evidence="3" key="2">
    <citation type="journal article" date="2020" name="Nat. Commun.">
        <title>Large-scale genome sequencing of mycorrhizal fungi provides insights into the early evolution of symbiotic traits.</title>
        <authorList>
            <person name="Miyauchi S."/>
            <person name="Kiss E."/>
            <person name="Kuo A."/>
            <person name="Drula E."/>
            <person name="Kohler A."/>
            <person name="Sanchez-Garcia M."/>
            <person name="Morin E."/>
            <person name="Andreopoulos B."/>
            <person name="Barry K.W."/>
            <person name="Bonito G."/>
            <person name="Buee M."/>
            <person name="Carver A."/>
            <person name="Chen C."/>
            <person name="Cichocki N."/>
            <person name="Clum A."/>
            <person name="Culley D."/>
            <person name="Crous P.W."/>
            <person name="Fauchery L."/>
            <person name="Girlanda M."/>
            <person name="Hayes R.D."/>
            <person name="Keri Z."/>
            <person name="LaButti K."/>
            <person name="Lipzen A."/>
            <person name="Lombard V."/>
            <person name="Magnuson J."/>
            <person name="Maillard F."/>
            <person name="Murat C."/>
            <person name="Nolan M."/>
            <person name="Ohm R.A."/>
            <person name="Pangilinan J."/>
            <person name="Pereira M.F."/>
            <person name="Perotto S."/>
            <person name="Peter M."/>
            <person name="Pfister S."/>
            <person name="Riley R."/>
            <person name="Sitrit Y."/>
            <person name="Stielow J.B."/>
            <person name="Szollosi G."/>
            <person name="Zifcakova L."/>
            <person name="Stursova M."/>
            <person name="Spatafora J.W."/>
            <person name="Tedersoo L."/>
            <person name="Vaario L.M."/>
            <person name="Yamada A."/>
            <person name="Yan M."/>
            <person name="Wang P."/>
            <person name="Xu J."/>
            <person name="Bruns T."/>
            <person name="Baldrian P."/>
            <person name="Vilgalys R."/>
            <person name="Dunand C."/>
            <person name="Henrissat B."/>
            <person name="Grigoriev I.V."/>
            <person name="Hibbett D."/>
            <person name="Nagy L.G."/>
            <person name="Martin F.M."/>
        </authorList>
    </citation>
    <scope>NUCLEOTIDE SEQUENCE</scope>
    <source>
        <strain evidence="3">Prilba</strain>
    </source>
</reference>
<keyword evidence="4" id="KW-1185">Reference proteome</keyword>
<feature type="signal peptide" evidence="2">
    <location>
        <begin position="1"/>
        <end position="18"/>
    </location>
</feature>
<dbReference type="EMBL" id="WHVB01000009">
    <property type="protein sequence ID" value="KAF8479536.1"/>
    <property type="molecule type" value="Genomic_DNA"/>
</dbReference>
<evidence type="ECO:0000313" key="4">
    <source>
        <dbReference type="Proteomes" id="UP000759537"/>
    </source>
</evidence>
<name>A0A9P5T8A9_9AGAM</name>
<organism evidence="3 4">
    <name type="scientific">Russula ochroleuca</name>
    <dbReference type="NCBI Taxonomy" id="152965"/>
    <lineage>
        <taxon>Eukaryota</taxon>
        <taxon>Fungi</taxon>
        <taxon>Dikarya</taxon>
        <taxon>Basidiomycota</taxon>
        <taxon>Agaricomycotina</taxon>
        <taxon>Agaricomycetes</taxon>
        <taxon>Russulales</taxon>
        <taxon>Russulaceae</taxon>
        <taxon>Russula</taxon>
    </lineage>
</organism>
<evidence type="ECO:0000256" key="1">
    <source>
        <dbReference type="SAM" id="MobiDB-lite"/>
    </source>
</evidence>
<reference evidence="3" key="1">
    <citation type="submission" date="2019-10" db="EMBL/GenBank/DDBJ databases">
        <authorList>
            <consortium name="DOE Joint Genome Institute"/>
            <person name="Kuo A."/>
            <person name="Miyauchi S."/>
            <person name="Kiss E."/>
            <person name="Drula E."/>
            <person name="Kohler A."/>
            <person name="Sanchez-Garcia M."/>
            <person name="Andreopoulos B."/>
            <person name="Barry K.W."/>
            <person name="Bonito G."/>
            <person name="Buee M."/>
            <person name="Carver A."/>
            <person name="Chen C."/>
            <person name="Cichocki N."/>
            <person name="Clum A."/>
            <person name="Culley D."/>
            <person name="Crous P.W."/>
            <person name="Fauchery L."/>
            <person name="Girlanda M."/>
            <person name="Hayes R."/>
            <person name="Keri Z."/>
            <person name="LaButti K."/>
            <person name="Lipzen A."/>
            <person name="Lombard V."/>
            <person name="Magnuson J."/>
            <person name="Maillard F."/>
            <person name="Morin E."/>
            <person name="Murat C."/>
            <person name="Nolan M."/>
            <person name="Ohm R."/>
            <person name="Pangilinan J."/>
            <person name="Pereira M."/>
            <person name="Perotto S."/>
            <person name="Peter M."/>
            <person name="Riley R."/>
            <person name="Sitrit Y."/>
            <person name="Stielow B."/>
            <person name="Szollosi G."/>
            <person name="Zifcakova L."/>
            <person name="Stursova M."/>
            <person name="Spatafora J.W."/>
            <person name="Tedersoo L."/>
            <person name="Vaario L.-M."/>
            <person name="Yamada A."/>
            <person name="Yan M."/>
            <person name="Wang P."/>
            <person name="Xu J."/>
            <person name="Bruns T."/>
            <person name="Baldrian P."/>
            <person name="Vilgalys R."/>
            <person name="Henrissat B."/>
            <person name="Grigoriev I.V."/>
            <person name="Hibbett D."/>
            <person name="Nagy L.G."/>
            <person name="Martin F.M."/>
        </authorList>
    </citation>
    <scope>NUCLEOTIDE SEQUENCE</scope>
    <source>
        <strain evidence="3">Prilba</strain>
    </source>
</reference>
<comment type="caution">
    <text evidence="3">The sequence shown here is derived from an EMBL/GenBank/DDBJ whole genome shotgun (WGS) entry which is preliminary data.</text>
</comment>
<accession>A0A9P5T8A9</accession>